<evidence type="ECO:0000313" key="1">
    <source>
        <dbReference type="EMBL" id="KAH7920798.1"/>
    </source>
</evidence>
<dbReference type="EMBL" id="MU266558">
    <property type="protein sequence ID" value="KAH7920798.1"/>
    <property type="molecule type" value="Genomic_DNA"/>
</dbReference>
<protein>
    <submittedName>
        <fullName evidence="1">Uncharacterized protein</fullName>
    </submittedName>
</protein>
<evidence type="ECO:0000313" key="2">
    <source>
        <dbReference type="Proteomes" id="UP000790709"/>
    </source>
</evidence>
<keyword evidence="2" id="KW-1185">Reference proteome</keyword>
<gene>
    <name evidence="1" type="ORF">BV22DRAFT_1039405</name>
</gene>
<comment type="caution">
    <text evidence="1">The sequence shown here is derived from an EMBL/GenBank/DDBJ whole genome shotgun (WGS) entry which is preliminary data.</text>
</comment>
<proteinExistence type="predicted"/>
<accession>A0ACB8B7C5</accession>
<organism evidence="1 2">
    <name type="scientific">Leucogyrophana mollusca</name>
    <dbReference type="NCBI Taxonomy" id="85980"/>
    <lineage>
        <taxon>Eukaryota</taxon>
        <taxon>Fungi</taxon>
        <taxon>Dikarya</taxon>
        <taxon>Basidiomycota</taxon>
        <taxon>Agaricomycotina</taxon>
        <taxon>Agaricomycetes</taxon>
        <taxon>Agaricomycetidae</taxon>
        <taxon>Boletales</taxon>
        <taxon>Boletales incertae sedis</taxon>
        <taxon>Leucogyrophana</taxon>
    </lineage>
</organism>
<reference evidence="1" key="1">
    <citation type="journal article" date="2021" name="New Phytol.">
        <title>Evolutionary innovations through gain and loss of genes in the ectomycorrhizal Boletales.</title>
        <authorList>
            <person name="Wu G."/>
            <person name="Miyauchi S."/>
            <person name="Morin E."/>
            <person name="Kuo A."/>
            <person name="Drula E."/>
            <person name="Varga T."/>
            <person name="Kohler A."/>
            <person name="Feng B."/>
            <person name="Cao Y."/>
            <person name="Lipzen A."/>
            <person name="Daum C."/>
            <person name="Hundley H."/>
            <person name="Pangilinan J."/>
            <person name="Johnson J."/>
            <person name="Barry K."/>
            <person name="LaButti K."/>
            <person name="Ng V."/>
            <person name="Ahrendt S."/>
            <person name="Min B."/>
            <person name="Choi I.G."/>
            <person name="Park H."/>
            <person name="Plett J.M."/>
            <person name="Magnuson J."/>
            <person name="Spatafora J.W."/>
            <person name="Nagy L.G."/>
            <person name="Henrissat B."/>
            <person name="Grigoriev I.V."/>
            <person name="Yang Z.L."/>
            <person name="Xu J."/>
            <person name="Martin F.M."/>
        </authorList>
    </citation>
    <scope>NUCLEOTIDE SEQUENCE</scope>
    <source>
        <strain evidence="1">KUC20120723A-06</strain>
    </source>
</reference>
<sequence length="176" mass="19663">MNSISHARQTVRRNSSHTSPELQRSLSSSPLSEVRDIVPAHHKPVHVNAIGPTRRSRGRPGWQDHSASKGLHAGSSRASDRDTNPPQSPGVWRIDKERILRSQEAAQSARRRSPLRRLPNPRTSNARPPTMTFMMDLERVLRELSYSGPVSTRMPTPPGSPEALRDDPLLASSWLH</sequence>
<dbReference type="Proteomes" id="UP000790709">
    <property type="component" value="Unassembled WGS sequence"/>
</dbReference>
<name>A0ACB8B7C5_9AGAM</name>